<dbReference type="NCBIfam" id="TIGR00186">
    <property type="entry name" value="rRNA_methyl_3"/>
    <property type="match status" value="1"/>
</dbReference>
<dbReference type="InterPro" id="IPR029028">
    <property type="entry name" value="Alpha/beta_knot_MTases"/>
</dbReference>
<dbReference type="InterPro" id="IPR029026">
    <property type="entry name" value="tRNA_m1G_MTases_N"/>
</dbReference>
<dbReference type="CDD" id="cd18103">
    <property type="entry name" value="SpoU-like_RlmB"/>
    <property type="match status" value="1"/>
</dbReference>
<sequence>MAHIKMTKDYHENRLLELLESITNPLLLILDCITDPHNLGACLRCADAAGVHAVIVPKDRSAPINATVKKVSCGAADNVPFIRVTNLARTMRLLLAHNIWIIGTTEKASSTLYQSKLIGSIALVIGSESKGIRRLTREHCNQLISIPMLGKVSCLNVSVATGICLFEAIRQRNT</sequence>
<evidence type="ECO:0000256" key="2">
    <source>
        <dbReference type="ARBA" id="ARBA00022603"/>
    </source>
</evidence>
<dbReference type="GO" id="GO:0003723">
    <property type="term" value="F:RNA binding"/>
    <property type="evidence" value="ECO:0007669"/>
    <property type="project" value="InterPro"/>
</dbReference>
<proteinExistence type="inferred from homology"/>
<keyword evidence="5" id="KW-1185">Reference proteome</keyword>
<evidence type="ECO:0000256" key="1">
    <source>
        <dbReference type="ARBA" id="ARBA00007228"/>
    </source>
</evidence>
<dbReference type="FunFam" id="3.40.1280.10:FF:000008">
    <property type="entry name" value="Group 3 RNA methyltransferase TrmH"/>
    <property type="match status" value="1"/>
</dbReference>
<accession>U3U7L0</accession>
<reference evidence="4 5" key="1">
    <citation type="submission" date="2012-10" db="EMBL/GenBank/DDBJ databases">
        <title>Genome sequence of the symbiont of the pentatomidae stink bug Halyomorpha halys.</title>
        <authorList>
            <person name="Kobayashi H."/>
            <person name="Fujii-Muramatsu R."/>
            <person name="Takeishi K."/>
            <person name="Noda H."/>
        </authorList>
    </citation>
    <scope>NUCLEOTIDE SEQUENCE [LARGE SCALE GENOMIC DNA]</scope>
</reference>
<dbReference type="KEGG" id="pck:BMSBPS_0756"/>
<dbReference type="eggNOG" id="COG0566">
    <property type="taxonomic scope" value="Bacteria"/>
</dbReference>
<evidence type="ECO:0000256" key="3">
    <source>
        <dbReference type="ARBA" id="ARBA00022679"/>
    </source>
</evidence>
<dbReference type="PATRIC" id="fig|1235990.3.peg.285"/>
<dbReference type="EMBL" id="AP012554">
    <property type="protein sequence ID" value="BAO00254.1"/>
    <property type="molecule type" value="Genomic_DNA"/>
</dbReference>
<name>U3U7L0_9GAMM</name>
<dbReference type="Gene3D" id="3.40.1280.10">
    <property type="match status" value="1"/>
</dbReference>
<organism evidence="4 5">
    <name type="scientific">Candidatus Pantoea carbekii</name>
    <dbReference type="NCBI Taxonomy" id="1235990"/>
    <lineage>
        <taxon>Bacteria</taxon>
        <taxon>Pseudomonadati</taxon>
        <taxon>Pseudomonadota</taxon>
        <taxon>Gammaproteobacteria</taxon>
        <taxon>Enterobacterales</taxon>
        <taxon>Erwiniaceae</taxon>
        <taxon>Pantoea</taxon>
    </lineage>
</organism>
<evidence type="ECO:0000313" key="5">
    <source>
        <dbReference type="Proteomes" id="UP000016900"/>
    </source>
</evidence>
<gene>
    <name evidence="4" type="ORF">HHS_02840</name>
</gene>
<dbReference type="SUPFAM" id="SSF75217">
    <property type="entry name" value="alpha/beta knot"/>
    <property type="match status" value="1"/>
</dbReference>
<dbReference type="RefSeq" id="WP_022564273.1">
    <property type="nucleotide sequence ID" value="NZ_CP010907.1"/>
</dbReference>
<dbReference type="GO" id="GO:0005829">
    <property type="term" value="C:cytosol"/>
    <property type="evidence" value="ECO:0007669"/>
    <property type="project" value="TreeGrafter"/>
</dbReference>
<keyword evidence="2 4" id="KW-0489">Methyltransferase</keyword>
<evidence type="ECO:0000313" key="4">
    <source>
        <dbReference type="EMBL" id="BAO00254.1"/>
    </source>
</evidence>
<protein>
    <submittedName>
        <fullName evidence="4">RNA methyltransferase</fullName>
    </submittedName>
</protein>
<dbReference type="AlphaFoldDB" id="U3U7L0"/>
<dbReference type="InterPro" id="IPR001537">
    <property type="entry name" value="SpoU_MeTrfase"/>
</dbReference>
<dbReference type="PANTHER" id="PTHR46429:SF1">
    <property type="entry name" value="23S RRNA (GUANOSINE-2'-O-)-METHYLTRANSFERASE RLMB"/>
    <property type="match status" value="1"/>
</dbReference>
<dbReference type="STRING" id="1235990.BMSBPS_0756"/>
<keyword evidence="3 4" id="KW-0808">Transferase</keyword>
<dbReference type="Proteomes" id="UP000016900">
    <property type="component" value="Chromosome"/>
</dbReference>
<comment type="similarity">
    <text evidence="1">Belongs to the class IV-like SAM-binding methyltransferase superfamily. RNA methyltransferase TrmH family.</text>
</comment>
<dbReference type="GO" id="GO:0070039">
    <property type="term" value="F:rRNA (guanosine-2'-O-)-methyltransferase activity"/>
    <property type="evidence" value="ECO:0007669"/>
    <property type="project" value="TreeGrafter"/>
</dbReference>
<dbReference type="PANTHER" id="PTHR46429">
    <property type="entry name" value="23S RRNA (GUANOSINE-2'-O-)-METHYLTRANSFERASE RLMB"/>
    <property type="match status" value="1"/>
</dbReference>
<dbReference type="Pfam" id="PF00588">
    <property type="entry name" value="SpoU_methylase"/>
    <property type="match status" value="1"/>
</dbReference>
<dbReference type="InterPro" id="IPR004441">
    <property type="entry name" value="rRNA_MeTrfase_TrmH"/>
</dbReference>
<dbReference type="KEGG" id="hhs:HHS_02840"/>